<evidence type="ECO:0000313" key="2">
    <source>
        <dbReference type="EMBL" id="GEO10528.1"/>
    </source>
</evidence>
<dbReference type="AlphaFoldDB" id="A0A512BEZ9"/>
<keyword evidence="1" id="KW-0812">Transmembrane</keyword>
<dbReference type="RefSeq" id="WP_147204638.1">
    <property type="nucleotide sequence ID" value="NZ_BJYT01000011.1"/>
</dbReference>
<proteinExistence type="predicted"/>
<evidence type="ECO:0008006" key="4">
    <source>
        <dbReference type="Google" id="ProtNLM"/>
    </source>
</evidence>
<sequence length="121" mass="13692">MEKNGFFVEVKDMVEEYVDDRMLLLKLQATEKAAKASATLFLGVVITFISLILFMIISFIAGYYLSQAVDSYPGGFAILAGIYVLLIFVLVFVHKKYTGKLIIDSIIKFSFDKKETWSNEV</sequence>
<keyword evidence="1" id="KW-0472">Membrane</keyword>
<dbReference type="EMBL" id="BJYT01000011">
    <property type="protein sequence ID" value="GEO10528.1"/>
    <property type="molecule type" value="Genomic_DNA"/>
</dbReference>
<keyword evidence="1" id="KW-1133">Transmembrane helix</keyword>
<feature type="transmembrane region" description="Helical" evidence="1">
    <location>
        <begin position="40"/>
        <end position="65"/>
    </location>
</feature>
<name>A0A512BEZ9_9BACT</name>
<protein>
    <recommendedName>
        <fullName evidence="4">Phage holin family protein</fullName>
    </recommendedName>
</protein>
<accession>A0A512BEZ9</accession>
<keyword evidence="3" id="KW-1185">Reference proteome</keyword>
<dbReference type="Proteomes" id="UP000321513">
    <property type="component" value="Unassembled WGS sequence"/>
</dbReference>
<organism evidence="2 3">
    <name type="scientific">Segetibacter aerophilus</name>
    <dbReference type="NCBI Taxonomy" id="670293"/>
    <lineage>
        <taxon>Bacteria</taxon>
        <taxon>Pseudomonadati</taxon>
        <taxon>Bacteroidota</taxon>
        <taxon>Chitinophagia</taxon>
        <taxon>Chitinophagales</taxon>
        <taxon>Chitinophagaceae</taxon>
        <taxon>Segetibacter</taxon>
    </lineage>
</organism>
<evidence type="ECO:0000256" key="1">
    <source>
        <dbReference type="SAM" id="Phobius"/>
    </source>
</evidence>
<reference evidence="2 3" key="1">
    <citation type="submission" date="2019-07" db="EMBL/GenBank/DDBJ databases">
        <title>Whole genome shotgun sequence of Segetibacter aerophilus NBRC 106135.</title>
        <authorList>
            <person name="Hosoyama A."/>
            <person name="Uohara A."/>
            <person name="Ohji S."/>
            <person name="Ichikawa N."/>
        </authorList>
    </citation>
    <scope>NUCLEOTIDE SEQUENCE [LARGE SCALE GENOMIC DNA]</scope>
    <source>
        <strain evidence="2 3">NBRC 106135</strain>
    </source>
</reference>
<feature type="transmembrane region" description="Helical" evidence="1">
    <location>
        <begin position="71"/>
        <end position="93"/>
    </location>
</feature>
<comment type="caution">
    <text evidence="2">The sequence shown here is derived from an EMBL/GenBank/DDBJ whole genome shotgun (WGS) entry which is preliminary data.</text>
</comment>
<evidence type="ECO:0000313" key="3">
    <source>
        <dbReference type="Proteomes" id="UP000321513"/>
    </source>
</evidence>
<dbReference type="OrthoDB" id="676571at2"/>
<gene>
    <name evidence="2" type="ORF">SAE01_30240</name>
</gene>